<dbReference type="GO" id="GO:0000981">
    <property type="term" value="F:DNA-binding transcription factor activity, RNA polymerase II-specific"/>
    <property type="evidence" value="ECO:0007669"/>
    <property type="project" value="InterPro"/>
</dbReference>
<keyword evidence="5" id="KW-0539">Nucleus</keyword>
<keyword evidence="9" id="KW-1185">Reference proteome</keyword>
<dbReference type="OrthoDB" id="2284405at2759"/>
<dbReference type="Gene3D" id="3.40.1810.10">
    <property type="entry name" value="Transcription factor, MADS-box"/>
    <property type="match status" value="1"/>
</dbReference>
<feature type="compositionally biased region" description="Polar residues" evidence="6">
    <location>
        <begin position="207"/>
        <end position="240"/>
    </location>
</feature>
<dbReference type="Pfam" id="PF00319">
    <property type="entry name" value="SRF-TF"/>
    <property type="match status" value="1"/>
</dbReference>
<evidence type="ECO:0000256" key="4">
    <source>
        <dbReference type="ARBA" id="ARBA00023163"/>
    </source>
</evidence>
<dbReference type="SMART" id="SM00432">
    <property type="entry name" value="MADS"/>
    <property type="match status" value="1"/>
</dbReference>
<dbReference type="GO" id="GO:0000987">
    <property type="term" value="F:cis-regulatory region sequence-specific DNA binding"/>
    <property type="evidence" value="ECO:0007669"/>
    <property type="project" value="InterPro"/>
</dbReference>
<dbReference type="STRING" id="1165861.A0A0L0VXI5"/>
<dbReference type="SUPFAM" id="SSF55455">
    <property type="entry name" value="SRF-like"/>
    <property type="match status" value="1"/>
</dbReference>
<dbReference type="InterPro" id="IPR002100">
    <property type="entry name" value="TF_MADSbox"/>
</dbReference>
<dbReference type="CDD" id="cd00266">
    <property type="entry name" value="MADS_SRF_like"/>
    <property type="match status" value="1"/>
</dbReference>
<dbReference type="EMBL" id="AJIL01000015">
    <property type="protein sequence ID" value="KNF03922.1"/>
    <property type="molecule type" value="Genomic_DNA"/>
</dbReference>
<evidence type="ECO:0000259" key="7">
    <source>
        <dbReference type="PROSITE" id="PS50066"/>
    </source>
</evidence>
<comment type="caution">
    <text evidence="8">The sequence shown here is derived from an EMBL/GenBank/DDBJ whole genome shotgun (WGS) entry which is preliminary data.</text>
</comment>
<feature type="region of interest" description="Disordered" evidence="6">
    <location>
        <begin position="24"/>
        <end position="94"/>
    </location>
</feature>
<feature type="domain" description="MADS-box" evidence="7">
    <location>
        <begin position="91"/>
        <end position="151"/>
    </location>
</feature>
<feature type="compositionally biased region" description="Basic and acidic residues" evidence="6">
    <location>
        <begin position="84"/>
        <end position="94"/>
    </location>
</feature>
<dbReference type="AlphaFoldDB" id="A0A0L0VXI5"/>
<feature type="compositionally biased region" description="Acidic residues" evidence="6">
    <location>
        <begin position="73"/>
        <end position="83"/>
    </location>
</feature>
<evidence type="ECO:0000256" key="1">
    <source>
        <dbReference type="ARBA" id="ARBA00004123"/>
    </source>
</evidence>
<dbReference type="GO" id="GO:0045944">
    <property type="term" value="P:positive regulation of transcription by RNA polymerase II"/>
    <property type="evidence" value="ECO:0007669"/>
    <property type="project" value="InterPro"/>
</dbReference>
<feature type="region of interest" description="Disordered" evidence="6">
    <location>
        <begin position="736"/>
        <end position="782"/>
    </location>
</feature>
<dbReference type="Proteomes" id="UP000054564">
    <property type="component" value="Unassembled WGS sequence"/>
</dbReference>
<keyword evidence="4" id="KW-0804">Transcription</keyword>
<dbReference type="GO" id="GO:0046983">
    <property type="term" value="F:protein dimerization activity"/>
    <property type="evidence" value="ECO:0007669"/>
    <property type="project" value="InterPro"/>
</dbReference>
<dbReference type="PANTHER" id="PTHR48019">
    <property type="entry name" value="SERUM RESPONSE FACTOR HOMOLOG"/>
    <property type="match status" value="1"/>
</dbReference>
<dbReference type="PROSITE" id="PS00350">
    <property type="entry name" value="MADS_BOX_1"/>
    <property type="match status" value="1"/>
</dbReference>
<reference evidence="9" key="1">
    <citation type="submission" date="2014-03" db="EMBL/GenBank/DDBJ databases">
        <title>The Genome Sequence of Puccinia striiformis f. sp. tritici PST-78.</title>
        <authorList>
            <consortium name="The Broad Institute Genome Sequencing Platform"/>
            <person name="Cuomo C."/>
            <person name="Hulbert S."/>
            <person name="Chen X."/>
            <person name="Walker B."/>
            <person name="Young S.K."/>
            <person name="Zeng Q."/>
            <person name="Gargeya S."/>
            <person name="Fitzgerald M."/>
            <person name="Haas B."/>
            <person name="Abouelleil A."/>
            <person name="Alvarado L."/>
            <person name="Arachchi H.M."/>
            <person name="Berlin A.M."/>
            <person name="Chapman S.B."/>
            <person name="Goldberg J."/>
            <person name="Griggs A."/>
            <person name="Gujja S."/>
            <person name="Hansen M."/>
            <person name="Howarth C."/>
            <person name="Imamovic A."/>
            <person name="Larimer J."/>
            <person name="McCowan C."/>
            <person name="Montmayeur A."/>
            <person name="Murphy C."/>
            <person name="Neiman D."/>
            <person name="Pearson M."/>
            <person name="Priest M."/>
            <person name="Roberts A."/>
            <person name="Saif S."/>
            <person name="Shea T."/>
            <person name="Sisk P."/>
            <person name="Sykes S."/>
            <person name="Wortman J."/>
            <person name="Nusbaum C."/>
            <person name="Birren B."/>
        </authorList>
    </citation>
    <scope>NUCLEOTIDE SEQUENCE [LARGE SCALE GENOMIC DNA]</scope>
    <source>
        <strain evidence="9">race PST-78</strain>
    </source>
</reference>
<proteinExistence type="predicted"/>
<evidence type="ECO:0000313" key="8">
    <source>
        <dbReference type="EMBL" id="KNF03922.1"/>
    </source>
</evidence>
<dbReference type="FunFam" id="3.40.1810.10:FF:000002">
    <property type="entry name" value="Serum response factor b"/>
    <property type="match status" value="1"/>
</dbReference>
<evidence type="ECO:0000256" key="5">
    <source>
        <dbReference type="ARBA" id="ARBA00023242"/>
    </source>
</evidence>
<feature type="region of interest" description="Disordered" evidence="6">
    <location>
        <begin position="204"/>
        <end position="241"/>
    </location>
</feature>
<name>A0A0L0VXI5_9BASI</name>
<protein>
    <recommendedName>
        <fullName evidence="7">MADS-box domain-containing protein</fullName>
    </recommendedName>
</protein>
<feature type="region of interest" description="Disordered" evidence="6">
    <location>
        <begin position="320"/>
        <end position="355"/>
    </location>
</feature>
<dbReference type="GO" id="GO:0005634">
    <property type="term" value="C:nucleus"/>
    <property type="evidence" value="ECO:0007669"/>
    <property type="project" value="UniProtKB-SubCell"/>
</dbReference>
<dbReference type="PRINTS" id="PR00404">
    <property type="entry name" value="MADSDOMAIN"/>
</dbReference>
<gene>
    <name evidence="8" type="ORF">PSTG_03009</name>
</gene>
<accession>A0A0L0VXI5</accession>
<keyword evidence="3" id="KW-0238">DNA-binding</keyword>
<dbReference type="InterPro" id="IPR036879">
    <property type="entry name" value="TF_MADSbox_sf"/>
</dbReference>
<comment type="subcellular location">
    <subcellularLocation>
        <location evidence="1">Nucleus</location>
    </subcellularLocation>
</comment>
<dbReference type="PROSITE" id="PS50066">
    <property type="entry name" value="MADS_BOX_2"/>
    <property type="match status" value="1"/>
</dbReference>
<sequence>MVQAGHLSGRIPFFPAPCHNFWGESNSPGGLVRESEDKPALEDPLSQGTQPKYIFSADETSLRSKKKRKDIEGIEDEEDEDDTTSERKKNPGRRKIDIEYIQDKSKRHITFSKRKAGIMKKAYELATLTGTQLLLLVVSETGIVYTFTTPNLQPIVSDDPGKSLISSCLNDGEAEIRIEQEDPEDELPANPAAAAEEQDLMVMPSNHPVTSSTSGHLQQPMSESYHPNNQSNTLPSSLAHSDTIPYFHQSSEHLSQPYDSIFLSPTGIQNMYPNLGQQIGSSASDSLSTIPNLQICPPAPTSMNLQENQPMFSMDGFMQLGDPSESRKIKRRRTETDLRQRAALSSQSTATPPLPSQFPFEVQNNWLETPDQMKLGPISANQGTVFDSPAFNTVVSSFLLRECNNFYSPIELETTNRNLQSQVEHNVVLFLDACDHYPLGDSTLGPRKWRQELFPRKELLAECLKFFFEEYLPLMKHLPLESLTSCCEDLQKLVQFASIFYGAPEQDAAELCEVIKHSSSSYMHNIHRGPHGSTSAQGGPITSPIPNTYNTRLKCAPKLKPRKGVNITLRGGRLQTVLEEYTDWCRRNKSSWSGNKPNSHVKGWFKIERVRRTFCCCTLVGENSPEGITAVFKIRFPASAIKLIRKEDKLELEVQNSDDGSEWNIFNHFNYELSPGDEQEEEESNVLPSEGTVDSALLQRICEEKKLHLSEAQRWIENQRLMKLYIEAGDFDDDGFESKVPPKGGKQAFRVKKPSIAGPKTSDSSQFELEDLVNMKGLNSPH</sequence>
<organism evidence="8 9">
    <name type="scientific">Puccinia striiformis f. sp. tritici PST-78</name>
    <dbReference type="NCBI Taxonomy" id="1165861"/>
    <lineage>
        <taxon>Eukaryota</taxon>
        <taxon>Fungi</taxon>
        <taxon>Dikarya</taxon>
        <taxon>Basidiomycota</taxon>
        <taxon>Pucciniomycotina</taxon>
        <taxon>Pucciniomycetes</taxon>
        <taxon>Pucciniales</taxon>
        <taxon>Pucciniaceae</taxon>
        <taxon>Puccinia</taxon>
    </lineage>
</organism>
<evidence type="ECO:0000256" key="3">
    <source>
        <dbReference type="ARBA" id="ARBA00023125"/>
    </source>
</evidence>
<keyword evidence="2" id="KW-0805">Transcription regulation</keyword>
<evidence type="ECO:0000256" key="2">
    <source>
        <dbReference type="ARBA" id="ARBA00023015"/>
    </source>
</evidence>
<dbReference type="InterPro" id="IPR033897">
    <property type="entry name" value="SRF-like_MADS-box"/>
</dbReference>
<evidence type="ECO:0000313" key="9">
    <source>
        <dbReference type="Proteomes" id="UP000054564"/>
    </source>
</evidence>
<evidence type="ECO:0000256" key="6">
    <source>
        <dbReference type="SAM" id="MobiDB-lite"/>
    </source>
</evidence>
<dbReference type="InterPro" id="IPR050142">
    <property type="entry name" value="MADS-box/MEF2_TF"/>
</dbReference>